<accession>A0A830FL62</accession>
<evidence type="ECO:0008006" key="4">
    <source>
        <dbReference type="Google" id="ProtNLM"/>
    </source>
</evidence>
<evidence type="ECO:0000313" key="3">
    <source>
        <dbReference type="Proteomes" id="UP000607197"/>
    </source>
</evidence>
<evidence type="ECO:0000256" key="1">
    <source>
        <dbReference type="SAM" id="Phobius"/>
    </source>
</evidence>
<dbReference type="RefSeq" id="WP_188978784.1">
    <property type="nucleotide sequence ID" value="NZ_BMPG01000002.1"/>
</dbReference>
<keyword evidence="3" id="KW-1185">Reference proteome</keyword>
<keyword evidence="1" id="KW-1133">Transmembrane helix</keyword>
<evidence type="ECO:0000313" key="2">
    <source>
        <dbReference type="EMBL" id="GGL63413.1"/>
    </source>
</evidence>
<dbReference type="EMBL" id="BMPG01000002">
    <property type="protein sequence ID" value="GGL63413.1"/>
    <property type="molecule type" value="Genomic_DNA"/>
</dbReference>
<dbReference type="Proteomes" id="UP000607197">
    <property type="component" value="Unassembled WGS sequence"/>
</dbReference>
<dbReference type="OrthoDB" id="247846at2157"/>
<gene>
    <name evidence="2" type="ORF">GCM10009039_21660</name>
</gene>
<dbReference type="AlphaFoldDB" id="A0A830FL62"/>
<proteinExistence type="predicted"/>
<feature type="transmembrane region" description="Helical" evidence="1">
    <location>
        <begin position="12"/>
        <end position="32"/>
    </location>
</feature>
<organism evidence="2 3">
    <name type="scientific">Halocalculus aciditolerans</name>
    <dbReference type="NCBI Taxonomy" id="1383812"/>
    <lineage>
        <taxon>Archaea</taxon>
        <taxon>Methanobacteriati</taxon>
        <taxon>Methanobacteriota</taxon>
        <taxon>Stenosarchaea group</taxon>
        <taxon>Halobacteria</taxon>
        <taxon>Halobacteriales</taxon>
        <taxon>Halobacteriaceae</taxon>
        <taxon>Halocalculus</taxon>
    </lineage>
</organism>
<name>A0A830FL62_9EURY</name>
<reference evidence="2" key="1">
    <citation type="journal article" date="2014" name="Int. J. Syst. Evol. Microbiol.">
        <title>Complete genome sequence of Corynebacterium casei LMG S-19264T (=DSM 44701T), isolated from a smear-ripened cheese.</title>
        <authorList>
            <consortium name="US DOE Joint Genome Institute (JGI-PGF)"/>
            <person name="Walter F."/>
            <person name="Albersmeier A."/>
            <person name="Kalinowski J."/>
            <person name="Ruckert C."/>
        </authorList>
    </citation>
    <scope>NUCLEOTIDE SEQUENCE</scope>
    <source>
        <strain evidence="2">JCM 19596</strain>
    </source>
</reference>
<comment type="caution">
    <text evidence="2">The sequence shown here is derived from an EMBL/GenBank/DDBJ whole genome shotgun (WGS) entry which is preliminary data.</text>
</comment>
<dbReference type="Pfam" id="PF23923">
    <property type="entry name" value="DUF7262"/>
    <property type="match status" value="1"/>
</dbReference>
<dbReference type="InterPro" id="IPR055686">
    <property type="entry name" value="DUF7262"/>
</dbReference>
<protein>
    <recommendedName>
        <fullName evidence="4">Pilus assembly protein</fullName>
    </recommendedName>
</protein>
<sequence>MPRRGQLSLPLVEAGVGVLLVFAVVSGFLLALPDQGVEHVQLDADARDTLAVLAADAPRHGDATRLAEVTRSPAAFEREAPALERRVTRILPGNVLFELRTPYGDVGYPPPSNVAFGASSRPTPYGRVTLRVWYA</sequence>
<keyword evidence="1" id="KW-0812">Transmembrane</keyword>
<reference evidence="2" key="2">
    <citation type="submission" date="2020-09" db="EMBL/GenBank/DDBJ databases">
        <authorList>
            <person name="Sun Q."/>
            <person name="Ohkuma M."/>
        </authorList>
    </citation>
    <scope>NUCLEOTIDE SEQUENCE</scope>
    <source>
        <strain evidence="2">JCM 19596</strain>
    </source>
</reference>
<keyword evidence="1" id="KW-0472">Membrane</keyword>